<name>A0A6J5YKZ3_9ZZZZ</name>
<organism evidence="1">
    <name type="scientific">freshwater metagenome</name>
    <dbReference type="NCBI Taxonomy" id="449393"/>
    <lineage>
        <taxon>unclassified sequences</taxon>
        <taxon>metagenomes</taxon>
        <taxon>ecological metagenomes</taxon>
    </lineage>
</organism>
<protein>
    <submittedName>
        <fullName evidence="1">Unannotated protein</fullName>
    </submittedName>
</protein>
<dbReference type="AlphaFoldDB" id="A0A6J5YKZ3"/>
<reference evidence="1" key="1">
    <citation type="submission" date="2020-05" db="EMBL/GenBank/DDBJ databases">
        <authorList>
            <person name="Chiriac C."/>
            <person name="Salcher M."/>
            <person name="Ghai R."/>
            <person name="Kavagutti S V."/>
        </authorList>
    </citation>
    <scope>NUCLEOTIDE SEQUENCE</scope>
</reference>
<accession>A0A6J5YKZ3</accession>
<sequence>MRSSVEGPRPVTPIGVITMTTTAPETDLLGVVLTPRQIWELLDLVNDAEGDADEDVLDAVAGKLRAPRVFTRVSAARYQGRLLALESDEHEALLALVEDDVTPSEAVIESVSAALIALVPDRGRGSGRPNKG</sequence>
<gene>
    <name evidence="1" type="ORF">UFOPK1392_02127</name>
</gene>
<proteinExistence type="predicted"/>
<dbReference type="EMBL" id="CAEMXZ010000136">
    <property type="protein sequence ID" value="CAB4324358.1"/>
    <property type="molecule type" value="Genomic_DNA"/>
</dbReference>
<evidence type="ECO:0000313" key="1">
    <source>
        <dbReference type="EMBL" id="CAB4324358.1"/>
    </source>
</evidence>